<evidence type="ECO:0000256" key="2">
    <source>
        <dbReference type="ARBA" id="ARBA00023015"/>
    </source>
</evidence>
<name>A0ABT7NAU2_9BURK</name>
<dbReference type="PANTHER" id="PTHR30126">
    <property type="entry name" value="HTH-TYPE TRANSCRIPTIONAL REGULATOR"/>
    <property type="match status" value="1"/>
</dbReference>
<dbReference type="InterPro" id="IPR000847">
    <property type="entry name" value="LysR_HTH_N"/>
</dbReference>
<gene>
    <name evidence="6" type="ORF">QTH91_11210</name>
</gene>
<evidence type="ECO:0000256" key="3">
    <source>
        <dbReference type="ARBA" id="ARBA00023125"/>
    </source>
</evidence>
<dbReference type="Pfam" id="PF00126">
    <property type="entry name" value="HTH_1"/>
    <property type="match status" value="1"/>
</dbReference>
<comment type="caution">
    <text evidence="6">The sequence shown here is derived from an EMBL/GenBank/DDBJ whole genome shotgun (WGS) entry which is preliminary data.</text>
</comment>
<evidence type="ECO:0000256" key="4">
    <source>
        <dbReference type="ARBA" id="ARBA00023163"/>
    </source>
</evidence>
<dbReference type="EMBL" id="JASZYV010000002">
    <property type="protein sequence ID" value="MDM0045051.1"/>
    <property type="molecule type" value="Genomic_DNA"/>
</dbReference>
<dbReference type="Proteomes" id="UP001174908">
    <property type="component" value="Unassembled WGS sequence"/>
</dbReference>
<dbReference type="InterPro" id="IPR005119">
    <property type="entry name" value="LysR_subst-bd"/>
</dbReference>
<dbReference type="PANTHER" id="PTHR30126:SF40">
    <property type="entry name" value="HTH-TYPE TRANSCRIPTIONAL REGULATOR GLTR"/>
    <property type="match status" value="1"/>
</dbReference>
<dbReference type="CDD" id="cd05466">
    <property type="entry name" value="PBP2_LTTR_substrate"/>
    <property type="match status" value="1"/>
</dbReference>
<dbReference type="Gene3D" id="3.40.190.290">
    <property type="match status" value="1"/>
</dbReference>
<dbReference type="Pfam" id="PF03466">
    <property type="entry name" value="LysR_substrate"/>
    <property type="match status" value="1"/>
</dbReference>
<dbReference type="SUPFAM" id="SSF53850">
    <property type="entry name" value="Periplasmic binding protein-like II"/>
    <property type="match status" value="1"/>
</dbReference>
<keyword evidence="4" id="KW-0804">Transcription</keyword>
<reference evidence="6" key="1">
    <citation type="submission" date="2023-06" db="EMBL/GenBank/DDBJ databases">
        <authorList>
            <person name="Jiang Y."/>
            <person name="Liu Q."/>
        </authorList>
    </citation>
    <scope>NUCLEOTIDE SEQUENCE</scope>
    <source>
        <strain evidence="6">CGMCC 1.12089</strain>
    </source>
</reference>
<sequence length="305" mass="34359">MTFKQLEAIYWVVRLGGFAKAAEKLHTTQSAVSKRIQELEALFDTPLFDRTLRTSRLTEKGEEMVAVAKRLLEQRDLAVEQFQKPEIVERQFRLGITELTAMTWLPKLVARIQAFYPRVTIRPAVETGLALRDKLLADELDLAIVPDAFQEPRFTAHPVGTVEVVWMCKPGFVETRRPLRLHELGRYPLLLQTQSATNMVLDRWLDSQGVRLTSSISSNNMLAQIGMTVSGLGITYLPLQCLNPMIESGMLATIKVTPSAPEMAYVAMYRSEQRSSLVKSIAMLAQECCDFSSMFQTEESVARGT</sequence>
<organism evidence="6 7">
    <name type="scientific">Variovorax dokdonensis</name>
    <dbReference type="NCBI Taxonomy" id="344883"/>
    <lineage>
        <taxon>Bacteria</taxon>
        <taxon>Pseudomonadati</taxon>
        <taxon>Pseudomonadota</taxon>
        <taxon>Betaproteobacteria</taxon>
        <taxon>Burkholderiales</taxon>
        <taxon>Comamonadaceae</taxon>
        <taxon>Variovorax</taxon>
    </lineage>
</organism>
<evidence type="ECO:0000256" key="1">
    <source>
        <dbReference type="ARBA" id="ARBA00009437"/>
    </source>
</evidence>
<evidence type="ECO:0000259" key="5">
    <source>
        <dbReference type="PROSITE" id="PS50931"/>
    </source>
</evidence>
<dbReference type="InterPro" id="IPR036390">
    <property type="entry name" value="WH_DNA-bd_sf"/>
</dbReference>
<keyword evidence="3" id="KW-0238">DNA-binding</keyword>
<accession>A0ABT7NAU2</accession>
<feature type="domain" description="HTH lysR-type" evidence="5">
    <location>
        <begin position="1"/>
        <end position="58"/>
    </location>
</feature>
<dbReference type="PRINTS" id="PR00039">
    <property type="entry name" value="HTHLYSR"/>
</dbReference>
<dbReference type="InterPro" id="IPR036388">
    <property type="entry name" value="WH-like_DNA-bd_sf"/>
</dbReference>
<keyword evidence="7" id="KW-1185">Reference proteome</keyword>
<protein>
    <submittedName>
        <fullName evidence="6">LysR family transcriptional regulator</fullName>
    </submittedName>
</protein>
<dbReference type="PROSITE" id="PS50931">
    <property type="entry name" value="HTH_LYSR"/>
    <property type="match status" value="1"/>
</dbReference>
<proteinExistence type="inferred from homology"/>
<dbReference type="SUPFAM" id="SSF46785">
    <property type="entry name" value="Winged helix' DNA-binding domain"/>
    <property type="match status" value="1"/>
</dbReference>
<evidence type="ECO:0000313" key="6">
    <source>
        <dbReference type="EMBL" id="MDM0045051.1"/>
    </source>
</evidence>
<comment type="similarity">
    <text evidence="1">Belongs to the LysR transcriptional regulatory family.</text>
</comment>
<dbReference type="Gene3D" id="1.10.10.10">
    <property type="entry name" value="Winged helix-like DNA-binding domain superfamily/Winged helix DNA-binding domain"/>
    <property type="match status" value="1"/>
</dbReference>
<keyword evidence="2" id="KW-0805">Transcription regulation</keyword>
<evidence type="ECO:0000313" key="7">
    <source>
        <dbReference type="Proteomes" id="UP001174908"/>
    </source>
</evidence>